<dbReference type="RefSeq" id="XP_040790939.1">
    <property type="nucleotide sequence ID" value="XM_040930913.1"/>
</dbReference>
<evidence type="ECO:0000313" key="5">
    <source>
        <dbReference type="EMBL" id="KAF1848376.1"/>
    </source>
</evidence>
<name>A0A9P4LAH1_9PLEO</name>
<dbReference type="InterPro" id="IPR001138">
    <property type="entry name" value="Zn2Cys6_DnaBD"/>
</dbReference>
<feature type="compositionally biased region" description="Low complexity" evidence="3">
    <location>
        <begin position="537"/>
        <end position="549"/>
    </location>
</feature>
<proteinExistence type="predicted"/>
<keyword evidence="6" id="KW-1185">Reference proteome</keyword>
<feature type="region of interest" description="Disordered" evidence="3">
    <location>
        <begin position="661"/>
        <end position="708"/>
    </location>
</feature>
<protein>
    <recommendedName>
        <fullName evidence="4">Zn(2)-C6 fungal-type domain-containing protein</fullName>
    </recommendedName>
</protein>
<sequence>MTSRLSFMGLSVDLKTLVVQHITRPTDLKNVCLASKQLHEIAVRQLYHEVTLDVGSANDGRIAAFLSPKNIGLQHVRKLDLYLADVIDKCNNQLQQANFAIRMILELLPENILEKFSWHPWSSFSGDNLVLLYRKQRRMKWMESIALDRDVLGDLQKIPEFEKLFENVRKIGLYPDSREVLDFCHFLLKNTANRKLDKMTLHASFDETDSSIPDRELYDSSTGPGLMTSTMFSHMQPFAKCTPIALKEITLQKLRLRYAADTYCKLIDFQSVKSIRVFGCSGADALFAELSKSTKLPDKLETLEFKHDDNPENDGLGAIEGFLCLVSGIKTLTLDLTYAKSLPASAGIVRHGKTLKTLNIHASTGPDSCDDELVYDYASLSQICKDCSLLEQVSLAFPQVSVIRSKNDSFVNFENCLGDLPGLVTLNITTWPNDSPSSTKLPRKIYEHLLAGLAQQGFERSLSHAKEQGRSSKLAIIAFGSSDKVYDREDSQNQIIFVKGRQIDPLGNEKSTAVQLGWCLRKFFPPWSREIIGSARPSSTMTSSPHSSHYPPPPDDQDAHYAPIYPNAQVLDAQPARAPYPQEPPFPKLENINEVLQAQQALHANHALTDQHPQHAPAPPHQPKPNRLRKACDSCSIRKCDESGPPCRACLALEIPCTFERPSRRRGPPNRHAEAVKKQRLNPGDSNSGASSPQSPTNAAHALAQLQSSHPAQLSAEAICPLPTMNALIDDFFMYIHPLCPFPHEPSFREAWERREDFTNPSFLALLASMIAALVSSFPRKPRLHLKTQTRLEYPSHLSLVDKCREVCTQARGPGYLDRPSLNVYDACTSYFLGLTGAYVFQWRQLRLYLAECLTIIRSLGLHKSECQGYTYLGSVPSAWGSNGPNFDGSRDFKLDYITEQIGRRVFWAVFVGVRTIQQLGASFGELMIAPATPTEPLPPLPEEVDDVHIFPNEIQPQQIGVVSLMAGFNTNVRIYLSYSTLATAEMAFGVDEIFDWDRQQRIFEESLQRCRLALEAIPEVLKVQAKPGRAGGFTQQRQPYYPPMPEFSEMRDPALNHYSGAESHDKRRYEIQKANVYASHLATRSYLVEKYYLQLEKFHKVKSQAARQKEPNVLVAGLDKFLTGPPANADAEALERTMSDEREQVVSDLLVVLGSIDMVNMEPNGDSFTQKIRSIASTLLEVPKERKGSVALQHQDYLYTFLDILSKLERASPEASDPASDTVDEETELRLWADLRNHQLKFQEQGGVYGFS</sequence>
<keyword evidence="2" id="KW-0539">Nucleus</keyword>
<dbReference type="Proteomes" id="UP000800039">
    <property type="component" value="Unassembled WGS sequence"/>
</dbReference>
<dbReference type="GO" id="GO:0003677">
    <property type="term" value="F:DNA binding"/>
    <property type="evidence" value="ECO:0007669"/>
    <property type="project" value="InterPro"/>
</dbReference>
<organism evidence="5 6">
    <name type="scientific">Cucurbitaria berberidis CBS 394.84</name>
    <dbReference type="NCBI Taxonomy" id="1168544"/>
    <lineage>
        <taxon>Eukaryota</taxon>
        <taxon>Fungi</taxon>
        <taxon>Dikarya</taxon>
        <taxon>Ascomycota</taxon>
        <taxon>Pezizomycotina</taxon>
        <taxon>Dothideomycetes</taxon>
        <taxon>Pleosporomycetidae</taxon>
        <taxon>Pleosporales</taxon>
        <taxon>Pleosporineae</taxon>
        <taxon>Cucurbitariaceae</taxon>
        <taxon>Cucurbitaria</taxon>
    </lineage>
</organism>
<dbReference type="CDD" id="cd12148">
    <property type="entry name" value="fungal_TF_MHR"/>
    <property type="match status" value="1"/>
</dbReference>
<reference evidence="5" key="1">
    <citation type="submission" date="2020-01" db="EMBL/GenBank/DDBJ databases">
        <authorList>
            <consortium name="DOE Joint Genome Institute"/>
            <person name="Haridas S."/>
            <person name="Albert R."/>
            <person name="Binder M."/>
            <person name="Bloem J."/>
            <person name="Labutti K."/>
            <person name="Salamov A."/>
            <person name="Andreopoulos B."/>
            <person name="Baker S.E."/>
            <person name="Barry K."/>
            <person name="Bills G."/>
            <person name="Bluhm B.H."/>
            <person name="Cannon C."/>
            <person name="Castanera R."/>
            <person name="Culley D.E."/>
            <person name="Daum C."/>
            <person name="Ezra D."/>
            <person name="Gonzalez J.B."/>
            <person name="Henrissat B."/>
            <person name="Kuo A."/>
            <person name="Liang C."/>
            <person name="Lipzen A."/>
            <person name="Lutzoni F."/>
            <person name="Magnuson J."/>
            <person name="Mondo S."/>
            <person name="Nolan M."/>
            <person name="Ohm R."/>
            <person name="Pangilinan J."/>
            <person name="Park H.-J."/>
            <person name="Ramirez L."/>
            <person name="Alfaro M."/>
            <person name="Sun H."/>
            <person name="Tritt A."/>
            <person name="Yoshinaga Y."/>
            <person name="Zwiers L.-H."/>
            <person name="Turgeon B.G."/>
            <person name="Goodwin S.B."/>
            <person name="Spatafora J.W."/>
            <person name="Crous P.W."/>
            <person name="Grigoriev I.V."/>
        </authorList>
    </citation>
    <scope>NUCLEOTIDE SEQUENCE</scope>
    <source>
        <strain evidence="5">CBS 394.84</strain>
    </source>
</reference>
<feature type="compositionally biased region" description="Polar residues" evidence="3">
    <location>
        <begin position="684"/>
        <end position="698"/>
    </location>
</feature>
<dbReference type="Pfam" id="PF04082">
    <property type="entry name" value="Fungal_trans"/>
    <property type="match status" value="1"/>
</dbReference>
<dbReference type="GO" id="GO:0006351">
    <property type="term" value="P:DNA-templated transcription"/>
    <property type="evidence" value="ECO:0007669"/>
    <property type="project" value="InterPro"/>
</dbReference>
<comment type="caution">
    <text evidence="5">The sequence shown here is derived from an EMBL/GenBank/DDBJ whole genome shotgun (WGS) entry which is preliminary data.</text>
</comment>
<dbReference type="Gene3D" id="4.10.240.10">
    <property type="entry name" value="Zn(2)-C6 fungal-type DNA-binding domain"/>
    <property type="match status" value="1"/>
</dbReference>
<dbReference type="EMBL" id="ML976615">
    <property type="protein sequence ID" value="KAF1848376.1"/>
    <property type="molecule type" value="Genomic_DNA"/>
</dbReference>
<dbReference type="InterPro" id="IPR036864">
    <property type="entry name" value="Zn2-C6_fun-type_DNA-bd_sf"/>
</dbReference>
<evidence type="ECO:0000259" key="4">
    <source>
        <dbReference type="SMART" id="SM00066"/>
    </source>
</evidence>
<dbReference type="SMART" id="SM00066">
    <property type="entry name" value="GAL4"/>
    <property type="match status" value="1"/>
</dbReference>
<evidence type="ECO:0000313" key="6">
    <source>
        <dbReference type="Proteomes" id="UP000800039"/>
    </source>
</evidence>
<dbReference type="AlphaFoldDB" id="A0A9P4LAH1"/>
<dbReference type="GO" id="GO:0008270">
    <property type="term" value="F:zinc ion binding"/>
    <property type="evidence" value="ECO:0007669"/>
    <property type="project" value="InterPro"/>
</dbReference>
<dbReference type="GeneID" id="63848165"/>
<evidence type="ECO:0000256" key="1">
    <source>
        <dbReference type="ARBA" id="ARBA00022723"/>
    </source>
</evidence>
<evidence type="ECO:0000256" key="3">
    <source>
        <dbReference type="SAM" id="MobiDB-lite"/>
    </source>
</evidence>
<accession>A0A9P4LAH1</accession>
<keyword evidence="1" id="KW-0479">Metal-binding</keyword>
<dbReference type="PANTHER" id="PTHR24330:SF19">
    <property type="entry name" value="MEDIATOR OF RNA POLYMERASE II TRANSCRIPTION SUBUNIT 29"/>
    <property type="match status" value="1"/>
</dbReference>
<dbReference type="OrthoDB" id="5284003at2759"/>
<dbReference type="GO" id="GO:0000981">
    <property type="term" value="F:DNA-binding transcription factor activity, RNA polymerase II-specific"/>
    <property type="evidence" value="ECO:0007669"/>
    <property type="project" value="InterPro"/>
</dbReference>
<dbReference type="InterPro" id="IPR052145">
    <property type="entry name" value="Mediator/Homeobox_domain"/>
</dbReference>
<dbReference type="SUPFAM" id="SSF57701">
    <property type="entry name" value="Zn2/Cys6 DNA-binding domain"/>
    <property type="match status" value="1"/>
</dbReference>
<dbReference type="PANTHER" id="PTHR24330">
    <property type="entry name" value="HOMEOBOX PROTEIN BARH-LIKE"/>
    <property type="match status" value="1"/>
</dbReference>
<evidence type="ECO:0000256" key="2">
    <source>
        <dbReference type="ARBA" id="ARBA00023242"/>
    </source>
</evidence>
<dbReference type="CDD" id="cd00067">
    <property type="entry name" value="GAL4"/>
    <property type="match status" value="1"/>
</dbReference>
<feature type="domain" description="Zn(2)-C6 fungal-type" evidence="4">
    <location>
        <begin position="626"/>
        <end position="668"/>
    </location>
</feature>
<gene>
    <name evidence="5" type="ORF">K460DRAFT_334366</name>
</gene>
<dbReference type="InterPro" id="IPR007219">
    <property type="entry name" value="XnlR_reg_dom"/>
</dbReference>
<feature type="region of interest" description="Disordered" evidence="3">
    <location>
        <begin position="534"/>
        <end position="561"/>
    </location>
</feature>